<evidence type="ECO:0000256" key="3">
    <source>
        <dbReference type="ARBA" id="ARBA00023295"/>
    </source>
</evidence>
<evidence type="ECO:0000313" key="6">
    <source>
        <dbReference type="Proteomes" id="UP000283269"/>
    </source>
</evidence>
<dbReference type="PANTHER" id="PTHR31297">
    <property type="entry name" value="GLUCAN ENDO-1,6-BETA-GLUCOSIDASE B"/>
    <property type="match status" value="1"/>
</dbReference>
<feature type="domain" description="Glycoside hydrolase family 5" evidence="4">
    <location>
        <begin position="241"/>
        <end position="530"/>
    </location>
</feature>
<keyword evidence="3" id="KW-0326">Glycosidase</keyword>
<accession>A0A409VN26</accession>
<dbReference type="InterPro" id="IPR001547">
    <property type="entry name" value="Glyco_hydro_5"/>
</dbReference>
<name>A0A409VN26_PSICY</name>
<gene>
    <name evidence="5" type="ORF">CVT25_012681</name>
</gene>
<comment type="caution">
    <text evidence="5">The sequence shown here is derived from an EMBL/GenBank/DDBJ whole genome shotgun (WGS) entry which is preliminary data.</text>
</comment>
<evidence type="ECO:0000313" key="5">
    <source>
        <dbReference type="EMBL" id="PPQ67653.1"/>
    </source>
</evidence>
<sequence length="727" mass="81107">MHRMKLTNTDVHYLNQPASNFRRPVKQRRFRGAAQTFKVVPARGFGLKRSFIRPGLELFLSVTIFFQWKFATDALATMVHLNFSKLSALFAYDLKSVAYKPTPGSSLQEIGSLLAPNSSSQAAVAQFSRSFPRAGKESVTLRQRRKSDKQIKGLEADPSSCVEQSYDSPPILSQAFPPYDQTTANVFRYRQQQSVNLGSWFVHENWMTPSVFKCASGTKSAEIDIARGWGSTKSARAVLEQHWDTFIQSSDFEYLAGIGINTVRLPIGYWNLGPDYMQGTDFESVADVYTDCWPRVLRAINQAGDHGLGVLIDLHGAVGSQNGQPHSGISDGQTNLFNVSSNMDKTIVVLTSLAEQLATVNNIVGIQLLNEPQYDTGTVLEDFCMPIARELTVWLDTRAIEAMRGSSQAASHLPLYLHDGFDLNRFSNYVVSRKDFTVQDHHSYFVFSPSDQEESGTQLTVDVQDAIAKSLVDVSTKQRRNLVVDEWSCALTPSSLAKDKDAHDVQKKFCEEQMKVYRNATAGWAFWCSYSSSFFQLPKYQFNVLLTAYKTEDCDDDPGWCFKAAVGKTLPDNFFSYNKTKSIKAENNLVKNTSDLLIPTVSANILNLVQQVGLFAMDRRTSEDSLQYAGPRTGHRFNAIHHHRDIQNVHSDEAMKNSSLRGYSDGLTTAKVFAAYNMSRLGFMGQFMEDAIRVAGPTLIVQGTEDDYSSAFIQGLRVGEHAAMGGK</sequence>
<dbReference type="EMBL" id="NHYD01003971">
    <property type="protein sequence ID" value="PPQ67653.1"/>
    <property type="molecule type" value="Genomic_DNA"/>
</dbReference>
<dbReference type="STRING" id="93625.A0A409VN26"/>
<dbReference type="GO" id="GO:0046557">
    <property type="term" value="F:glucan endo-1,6-beta-glucosidase activity"/>
    <property type="evidence" value="ECO:0007669"/>
    <property type="project" value="TreeGrafter"/>
</dbReference>
<dbReference type="Proteomes" id="UP000283269">
    <property type="component" value="Unassembled WGS sequence"/>
</dbReference>
<proteinExistence type="inferred from homology"/>
<dbReference type="InParanoid" id="A0A409VN26"/>
<dbReference type="InterPro" id="IPR050386">
    <property type="entry name" value="Glycosyl_hydrolase_5"/>
</dbReference>
<dbReference type="SUPFAM" id="SSF51445">
    <property type="entry name" value="(Trans)glycosidases"/>
    <property type="match status" value="1"/>
</dbReference>
<evidence type="ECO:0000256" key="1">
    <source>
        <dbReference type="ARBA" id="ARBA00005641"/>
    </source>
</evidence>
<protein>
    <recommendedName>
        <fullName evidence="4">Glycoside hydrolase family 5 domain-containing protein</fullName>
    </recommendedName>
</protein>
<dbReference type="OrthoDB" id="1887033at2759"/>
<dbReference type="PANTHER" id="PTHR31297:SF43">
    <property type="entry name" value="GLUCAN 1,3-BETA-GLUCOSIDASE 3"/>
    <property type="match status" value="1"/>
</dbReference>
<comment type="similarity">
    <text evidence="1">Belongs to the glycosyl hydrolase 5 (cellulase A) family.</text>
</comment>
<organism evidence="5 6">
    <name type="scientific">Psilocybe cyanescens</name>
    <dbReference type="NCBI Taxonomy" id="93625"/>
    <lineage>
        <taxon>Eukaryota</taxon>
        <taxon>Fungi</taxon>
        <taxon>Dikarya</taxon>
        <taxon>Basidiomycota</taxon>
        <taxon>Agaricomycotina</taxon>
        <taxon>Agaricomycetes</taxon>
        <taxon>Agaricomycetidae</taxon>
        <taxon>Agaricales</taxon>
        <taxon>Agaricineae</taxon>
        <taxon>Strophariaceae</taxon>
        <taxon>Psilocybe</taxon>
    </lineage>
</organism>
<keyword evidence="2" id="KW-0378">Hydrolase</keyword>
<dbReference type="Gene3D" id="3.20.20.80">
    <property type="entry name" value="Glycosidases"/>
    <property type="match status" value="1"/>
</dbReference>
<dbReference type="Pfam" id="PF00150">
    <property type="entry name" value="Cellulase"/>
    <property type="match status" value="1"/>
</dbReference>
<dbReference type="GO" id="GO:0005576">
    <property type="term" value="C:extracellular region"/>
    <property type="evidence" value="ECO:0007669"/>
    <property type="project" value="TreeGrafter"/>
</dbReference>
<dbReference type="GO" id="GO:0009986">
    <property type="term" value="C:cell surface"/>
    <property type="evidence" value="ECO:0007669"/>
    <property type="project" value="TreeGrafter"/>
</dbReference>
<keyword evidence="6" id="KW-1185">Reference proteome</keyword>
<dbReference type="InterPro" id="IPR017853">
    <property type="entry name" value="GH"/>
</dbReference>
<dbReference type="AlphaFoldDB" id="A0A409VN26"/>
<evidence type="ECO:0000259" key="4">
    <source>
        <dbReference type="Pfam" id="PF00150"/>
    </source>
</evidence>
<reference evidence="5 6" key="1">
    <citation type="journal article" date="2018" name="Evol. Lett.">
        <title>Horizontal gene cluster transfer increased hallucinogenic mushroom diversity.</title>
        <authorList>
            <person name="Reynolds H.T."/>
            <person name="Vijayakumar V."/>
            <person name="Gluck-Thaler E."/>
            <person name="Korotkin H.B."/>
            <person name="Matheny P.B."/>
            <person name="Slot J.C."/>
        </authorList>
    </citation>
    <scope>NUCLEOTIDE SEQUENCE [LARGE SCALE GENOMIC DNA]</scope>
    <source>
        <strain evidence="5 6">2631</strain>
    </source>
</reference>
<evidence type="ECO:0000256" key="2">
    <source>
        <dbReference type="ARBA" id="ARBA00022801"/>
    </source>
</evidence>
<dbReference type="GO" id="GO:0009251">
    <property type="term" value="P:glucan catabolic process"/>
    <property type="evidence" value="ECO:0007669"/>
    <property type="project" value="TreeGrafter"/>
</dbReference>